<evidence type="ECO:0000256" key="7">
    <source>
        <dbReference type="ARBA" id="ARBA00022927"/>
    </source>
</evidence>
<gene>
    <name evidence="12" type="ORF">GKE73_05465</name>
</gene>
<keyword evidence="6" id="KW-0812">Transmembrane</keyword>
<feature type="region of interest" description="Disordered" evidence="10">
    <location>
        <begin position="1"/>
        <end position="44"/>
    </location>
</feature>
<feature type="compositionally biased region" description="Polar residues" evidence="10">
    <location>
        <begin position="1"/>
        <end position="10"/>
    </location>
</feature>
<dbReference type="PANTHER" id="PTHR33446">
    <property type="entry name" value="PROTEIN TONB-RELATED"/>
    <property type="match status" value="1"/>
</dbReference>
<evidence type="ECO:0000313" key="13">
    <source>
        <dbReference type="Proteomes" id="UP000446658"/>
    </source>
</evidence>
<sequence length="115" mass="12686">MRGAATTTHGQPERGAGDSSPALYRSSYLHNPKPAYPERSRELGEEGRVEIKVRVGKNGEPVSVAVARSSGYRRLDQSAQQAIQGWRFVPARENGQAIESWLLVPIPFRLENGDN</sequence>
<dbReference type="GO" id="GO:0055085">
    <property type="term" value="P:transmembrane transport"/>
    <property type="evidence" value="ECO:0007669"/>
    <property type="project" value="InterPro"/>
</dbReference>
<name>A0A844GC57_9NEIS</name>
<evidence type="ECO:0000256" key="3">
    <source>
        <dbReference type="ARBA" id="ARBA00022448"/>
    </source>
</evidence>
<reference evidence="12 13" key="1">
    <citation type="submission" date="2019-11" db="EMBL/GenBank/DDBJ databases">
        <title>Draft genome sequence of Paludibacterium sp. dN18-1.</title>
        <authorList>
            <person name="Im W.-T."/>
        </authorList>
    </citation>
    <scope>NUCLEOTIDE SEQUENCE [LARGE SCALE GENOMIC DNA]</scope>
    <source>
        <strain evidence="13">dN 18-1</strain>
    </source>
</reference>
<dbReference type="GO" id="GO:0015031">
    <property type="term" value="P:protein transport"/>
    <property type="evidence" value="ECO:0007669"/>
    <property type="project" value="UniProtKB-KW"/>
</dbReference>
<dbReference type="InterPro" id="IPR006260">
    <property type="entry name" value="TonB/TolA_C"/>
</dbReference>
<dbReference type="NCBIfam" id="TIGR01352">
    <property type="entry name" value="tonB_Cterm"/>
    <property type="match status" value="1"/>
</dbReference>
<feature type="domain" description="TonB C-terminal" evidence="11">
    <location>
        <begin position="21"/>
        <end position="115"/>
    </location>
</feature>
<evidence type="ECO:0000256" key="1">
    <source>
        <dbReference type="ARBA" id="ARBA00004383"/>
    </source>
</evidence>
<comment type="caution">
    <text evidence="12">The sequence shown here is derived from an EMBL/GenBank/DDBJ whole genome shotgun (WGS) entry which is preliminary data.</text>
</comment>
<evidence type="ECO:0000256" key="9">
    <source>
        <dbReference type="ARBA" id="ARBA00023136"/>
    </source>
</evidence>
<evidence type="ECO:0000256" key="5">
    <source>
        <dbReference type="ARBA" id="ARBA00022519"/>
    </source>
</evidence>
<dbReference type="SUPFAM" id="SSF74653">
    <property type="entry name" value="TolA/TonB C-terminal domain"/>
    <property type="match status" value="1"/>
</dbReference>
<keyword evidence="4" id="KW-1003">Cell membrane</keyword>
<evidence type="ECO:0000256" key="8">
    <source>
        <dbReference type="ARBA" id="ARBA00022989"/>
    </source>
</evidence>
<protein>
    <submittedName>
        <fullName evidence="12">TonB family protein</fullName>
    </submittedName>
</protein>
<evidence type="ECO:0000256" key="6">
    <source>
        <dbReference type="ARBA" id="ARBA00022692"/>
    </source>
</evidence>
<evidence type="ECO:0000256" key="2">
    <source>
        <dbReference type="ARBA" id="ARBA00006555"/>
    </source>
</evidence>
<dbReference type="InterPro" id="IPR037682">
    <property type="entry name" value="TonB_C"/>
</dbReference>
<dbReference type="EMBL" id="WLYX01000001">
    <property type="protein sequence ID" value="MTD32881.1"/>
    <property type="molecule type" value="Genomic_DNA"/>
</dbReference>
<comment type="similarity">
    <text evidence="2">Belongs to the TonB family.</text>
</comment>
<keyword evidence="13" id="KW-1185">Reference proteome</keyword>
<dbReference type="Proteomes" id="UP000446658">
    <property type="component" value="Unassembled WGS sequence"/>
</dbReference>
<evidence type="ECO:0000256" key="4">
    <source>
        <dbReference type="ARBA" id="ARBA00022475"/>
    </source>
</evidence>
<accession>A0A844GC57</accession>
<keyword evidence="3" id="KW-0813">Transport</keyword>
<dbReference type="RefSeq" id="WP_230369500.1">
    <property type="nucleotide sequence ID" value="NZ_WLYX01000001.1"/>
</dbReference>
<dbReference type="PANTHER" id="PTHR33446:SF2">
    <property type="entry name" value="PROTEIN TONB"/>
    <property type="match status" value="1"/>
</dbReference>
<keyword evidence="9" id="KW-0472">Membrane</keyword>
<dbReference type="GO" id="GO:0031992">
    <property type="term" value="F:energy transducer activity"/>
    <property type="evidence" value="ECO:0007669"/>
    <property type="project" value="TreeGrafter"/>
</dbReference>
<dbReference type="InterPro" id="IPR051045">
    <property type="entry name" value="TonB-dependent_transducer"/>
</dbReference>
<dbReference type="Pfam" id="PF03544">
    <property type="entry name" value="TonB_C"/>
    <property type="match status" value="1"/>
</dbReference>
<evidence type="ECO:0000313" key="12">
    <source>
        <dbReference type="EMBL" id="MTD32881.1"/>
    </source>
</evidence>
<proteinExistence type="inferred from homology"/>
<evidence type="ECO:0000259" key="11">
    <source>
        <dbReference type="PROSITE" id="PS52015"/>
    </source>
</evidence>
<organism evidence="12 13">
    <name type="scientific">Paludibacterium denitrificans</name>
    <dbReference type="NCBI Taxonomy" id="2675226"/>
    <lineage>
        <taxon>Bacteria</taxon>
        <taxon>Pseudomonadati</taxon>
        <taxon>Pseudomonadota</taxon>
        <taxon>Betaproteobacteria</taxon>
        <taxon>Neisseriales</taxon>
        <taxon>Chromobacteriaceae</taxon>
        <taxon>Paludibacterium</taxon>
    </lineage>
</organism>
<evidence type="ECO:0000256" key="10">
    <source>
        <dbReference type="SAM" id="MobiDB-lite"/>
    </source>
</evidence>
<dbReference type="Gene3D" id="3.30.1150.10">
    <property type="match status" value="1"/>
</dbReference>
<dbReference type="GO" id="GO:0098797">
    <property type="term" value="C:plasma membrane protein complex"/>
    <property type="evidence" value="ECO:0007669"/>
    <property type="project" value="TreeGrafter"/>
</dbReference>
<dbReference type="PROSITE" id="PS52015">
    <property type="entry name" value="TONB_CTD"/>
    <property type="match status" value="1"/>
</dbReference>
<keyword evidence="8" id="KW-1133">Transmembrane helix</keyword>
<keyword evidence="5" id="KW-0997">Cell inner membrane</keyword>
<dbReference type="AlphaFoldDB" id="A0A844GC57"/>
<keyword evidence="7" id="KW-0653">Protein transport</keyword>
<comment type="subcellular location">
    <subcellularLocation>
        <location evidence="1">Cell inner membrane</location>
        <topology evidence="1">Single-pass membrane protein</topology>
        <orientation evidence="1">Periplasmic side</orientation>
    </subcellularLocation>
</comment>